<protein>
    <submittedName>
        <fullName evidence="2">Uncharacterized protein</fullName>
    </submittedName>
</protein>
<gene>
    <name evidence="2" type="ORF">VP01_800g4</name>
</gene>
<dbReference type="VEuPathDB" id="FungiDB:VP01_800g4"/>
<evidence type="ECO:0000313" key="2">
    <source>
        <dbReference type="EMBL" id="KNZ45550.1"/>
    </source>
</evidence>
<dbReference type="Proteomes" id="UP000037035">
    <property type="component" value="Unassembled WGS sequence"/>
</dbReference>
<keyword evidence="1" id="KW-0812">Transmembrane</keyword>
<reference evidence="2 3" key="1">
    <citation type="submission" date="2015-08" db="EMBL/GenBank/DDBJ databases">
        <title>Next Generation Sequencing and Analysis of the Genome of Puccinia sorghi L Schw, the Causal Agent of Maize Common Rust.</title>
        <authorList>
            <person name="Rochi L."/>
            <person name="Burguener G."/>
            <person name="Darino M."/>
            <person name="Turjanski A."/>
            <person name="Kreff E."/>
            <person name="Dieguez M.J."/>
            <person name="Sacco F."/>
        </authorList>
    </citation>
    <scope>NUCLEOTIDE SEQUENCE [LARGE SCALE GENOMIC DNA]</scope>
    <source>
        <strain evidence="2 3">RO10H11247</strain>
    </source>
</reference>
<evidence type="ECO:0000256" key="1">
    <source>
        <dbReference type="SAM" id="Phobius"/>
    </source>
</evidence>
<feature type="transmembrane region" description="Helical" evidence="1">
    <location>
        <begin position="108"/>
        <end position="129"/>
    </location>
</feature>
<evidence type="ECO:0000313" key="3">
    <source>
        <dbReference type="Proteomes" id="UP000037035"/>
    </source>
</evidence>
<keyword evidence="3" id="KW-1185">Reference proteome</keyword>
<accession>A0A0L6UCM0</accession>
<organism evidence="2 3">
    <name type="scientific">Puccinia sorghi</name>
    <dbReference type="NCBI Taxonomy" id="27349"/>
    <lineage>
        <taxon>Eukaryota</taxon>
        <taxon>Fungi</taxon>
        <taxon>Dikarya</taxon>
        <taxon>Basidiomycota</taxon>
        <taxon>Pucciniomycotina</taxon>
        <taxon>Pucciniomycetes</taxon>
        <taxon>Pucciniales</taxon>
        <taxon>Pucciniaceae</taxon>
        <taxon>Puccinia</taxon>
    </lineage>
</organism>
<keyword evidence="1" id="KW-1133">Transmembrane helix</keyword>
<proteinExistence type="predicted"/>
<name>A0A0L6UCM0_9BASI</name>
<dbReference type="AlphaFoldDB" id="A0A0L6UCM0"/>
<comment type="caution">
    <text evidence="2">The sequence shown here is derived from an EMBL/GenBank/DDBJ whole genome shotgun (WGS) entry which is preliminary data.</text>
</comment>
<sequence>MSPVIRCLLIGPGKVVYRVYKGKIFRILKFGCNKWNSIFWKYLKKHSMVIIGGIKYEKIHNYLINCFSKIHHFKKHGNACKEDQNPQMWNFLKPPFTLSINTPFHQPFLPLWLSLFISLFVLITTIFSLVSTGPVPKITVILIPFFFPLEVPVQKFNKCHFKDEYCHEQCCLFTLVIMNEKKQKICETLFGHESQNLKKQKTPALPTTTSLPPATSHLIPAFPHPAAIDFFSLKNHSDSGAPVPPQLLSLIWLAPTAPSGRTLLTHWLEILKPPNGCLHCHCNSAWFQYRPCRSGGTPLEPGLFWSLDGGLLNLVYSQVLKLKEQGQDWHKMIYISDSSERHILRIQEHDELMKNQYLKDGVNSSIKSYMQAGSSADEVLDDPHCCPKIEANDFLKVLKAQSISGIGIGLQRGLSRMPEYHIFGGFSLQENTIYLFPYLISYSLSRHVPNQFLDHADDHACIQAYDASFLSRIAPMHHLFFYLMRISSYCFLLPHHILIPVKLPHSIIILIGVSLFIINSHLVEIKPFLLYLETLGSSYLTSPQFNTT</sequence>
<dbReference type="EMBL" id="LAVV01013506">
    <property type="protein sequence ID" value="KNZ45550.1"/>
    <property type="molecule type" value="Genomic_DNA"/>
</dbReference>
<keyword evidence="1" id="KW-0472">Membrane</keyword>